<protein>
    <submittedName>
        <fullName evidence="3">Uncharacterized protein DUF4126</fullName>
    </submittedName>
</protein>
<dbReference type="EMBL" id="VLLL01000005">
    <property type="protein sequence ID" value="TWJ15302.1"/>
    <property type="molecule type" value="Genomic_DNA"/>
</dbReference>
<proteinExistence type="predicted"/>
<keyword evidence="1" id="KW-0812">Transmembrane</keyword>
<feature type="transmembrane region" description="Helical" evidence="1">
    <location>
        <begin position="45"/>
        <end position="63"/>
    </location>
</feature>
<evidence type="ECO:0000256" key="1">
    <source>
        <dbReference type="SAM" id="Phobius"/>
    </source>
</evidence>
<organism evidence="3 4">
    <name type="scientific">Stackebrandtia albiflava</name>
    <dbReference type="NCBI Taxonomy" id="406432"/>
    <lineage>
        <taxon>Bacteria</taxon>
        <taxon>Bacillati</taxon>
        <taxon>Actinomycetota</taxon>
        <taxon>Actinomycetes</taxon>
        <taxon>Glycomycetales</taxon>
        <taxon>Glycomycetaceae</taxon>
        <taxon>Stackebrandtia</taxon>
    </lineage>
</organism>
<keyword evidence="1" id="KW-0472">Membrane</keyword>
<keyword evidence="4" id="KW-1185">Reference proteome</keyword>
<dbReference type="RefSeq" id="WP_147133759.1">
    <property type="nucleotide sequence ID" value="NZ_BAABIJ010000001.1"/>
</dbReference>
<dbReference type="Pfam" id="PF13548">
    <property type="entry name" value="DUF4126"/>
    <property type="match status" value="1"/>
</dbReference>
<name>A0A562VBS1_9ACTN</name>
<evidence type="ECO:0000313" key="4">
    <source>
        <dbReference type="Proteomes" id="UP000321617"/>
    </source>
</evidence>
<accession>A0A562VBS1</accession>
<comment type="caution">
    <text evidence="3">The sequence shown here is derived from an EMBL/GenBank/DDBJ whole genome shotgun (WGS) entry which is preliminary data.</text>
</comment>
<gene>
    <name evidence="3" type="ORF">LX16_1002</name>
</gene>
<evidence type="ECO:0000259" key="2">
    <source>
        <dbReference type="Pfam" id="PF13548"/>
    </source>
</evidence>
<dbReference type="InterPro" id="IPR025196">
    <property type="entry name" value="DUF4126"/>
</dbReference>
<dbReference type="AlphaFoldDB" id="A0A562VBS1"/>
<reference evidence="3 4" key="1">
    <citation type="journal article" date="2013" name="Stand. Genomic Sci.">
        <title>Genomic Encyclopedia of Type Strains, Phase I: The one thousand microbial genomes (KMG-I) project.</title>
        <authorList>
            <person name="Kyrpides N.C."/>
            <person name="Woyke T."/>
            <person name="Eisen J.A."/>
            <person name="Garrity G."/>
            <person name="Lilburn T.G."/>
            <person name="Beck B.J."/>
            <person name="Whitman W.B."/>
            <person name="Hugenholtz P."/>
            <person name="Klenk H.P."/>
        </authorList>
    </citation>
    <scope>NUCLEOTIDE SEQUENCE [LARGE SCALE GENOMIC DNA]</scope>
    <source>
        <strain evidence="3 4">DSM 45044</strain>
    </source>
</reference>
<feature type="transmembrane region" description="Helical" evidence="1">
    <location>
        <begin position="112"/>
        <end position="132"/>
    </location>
</feature>
<feature type="transmembrane region" description="Helical" evidence="1">
    <location>
        <begin position="164"/>
        <end position="185"/>
    </location>
</feature>
<feature type="domain" description="DUF4126" evidence="2">
    <location>
        <begin position="5"/>
        <end position="185"/>
    </location>
</feature>
<sequence length="215" mass="22178">MLAYLTAAGLSASAGLNAYIPLLVVGLLSRFTDSVSLPAGFDWLASWWALSVMTVLLVVEFVVDKVPVLDHVNDVIQTVIRPASGGAVAAATTAAGEWDAAANAAMESQHPALAAAGGTAIALAVHGLKALLRPMLNAGSGGVAAPVASTAEDAGSVGMSLLSVFAPVLAGVALLILVLVGWRLWLARRRWRRRRAERRSAKAARRDAPDATLPG</sequence>
<evidence type="ECO:0000313" key="3">
    <source>
        <dbReference type="EMBL" id="TWJ15302.1"/>
    </source>
</evidence>
<dbReference type="OrthoDB" id="161516at2"/>
<dbReference type="Proteomes" id="UP000321617">
    <property type="component" value="Unassembled WGS sequence"/>
</dbReference>
<keyword evidence="1" id="KW-1133">Transmembrane helix</keyword>